<feature type="transmembrane region" description="Helical" evidence="2">
    <location>
        <begin position="191"/>
        <end position="210"/>
    </location>
</feature>
<reference evidence="3" key="1">
    <citation type="submission" date="2020-06" db="EMBL/GenBank/DDBJ databases">
        <title>Characterization of fructooligosaccharide metabolism and fructooligosaccharide-degrading enzymes in human commensal butyrate producers.</title>
        <authorList>
            <person name="Tanno H."/>
            <person name="Fujii T."/>
            <person name="Hirano K."/>
            <person name="Maeno S."/>
            <person name="Tonozuka T."/>
            <person name="Sakamoto M."/>
            <person name="Ohkuma M."/>
            <person name="Tochio T."/>
            <person name="Endo A."/>
        </authorList>
    </citation>
    <scope>NUCLEOTIDE SEQUENCE</scope>
    <source>
        <strain evidence="3">JCM 31265</strain>
    </source>
</reference>
<evidence type="ECO:0000313" key="3">
    <source>
        <dbReference type="EMBL" id="GFO94523.1"/>
    </source>
</evidence>
<name>A0AAI9K319_9FIRM</name>
<keyword evidence="2" id="KW-0812">Transmembrane</keyword>
<dbReference type="EMBL" id="BLYL01000008">
    <property type="protein sequence ID" value="GFO94523.1"/>
    <property type="molecule type" value="Genomic_DNA"/>
</dbReference>
<comment type="caution">
    <text evidence="3">The sequence shown here is derived from an EMBL/GenBank/DDBJ whole genome shotgun (WGS) entry which is preliminary data.</text>
</comment>
<feature type="compositionally biased region" description="Polar residues" evidence="1">
    <location>
        <begin position="243"/>
        <end position="302"/>
    </location>
</feature>
<accession>A0AAI9K319</accession>
<evidence type="ECO:0000256" key="1">
    <source>
        <dbReference type="SAM" id="MobiDB-lite"/>
    </source>
</evidence>
<proteinExistence type="predicted"/>
<dbReference type="AlphaFoldDB" id="A0AAI9K319"/>
<dbReference type="InterPro" id="IPR046555">
    <property type="entry name" value="DUF6709"/>
</dbReference>
<dbReference type="Pfam" id="PF20456">
    <property type="entry name" value="DUF6709"/>
    <property type="match status" value="1"/>
</dbReference>
<feature type="region of interest" description="Disordered" evidence="1">
    <location>
        <begin position="241"/>
        <end position="331"/>
    </location>
</feature>
<evidence type="ECO:0000256" key="2">
    <source>
        <dbReference type="SAM" id="Phobius"/>
    </source>
</evidence>
<organism evidence="3 4">
    <name type="scientific">Coprococcus eutactus</name>
    <dbReference type="NCBI Taxonomy" id="33043"/>
    <lineage>
        <taxon>Bacteria</taxon>
        <taxon>Bacillati</taxon>
        <taxon>Bacillota</taxon>
        <taxon>Clostridia</taxon>
        <taxon>Lachnospirales</taxon>
        <taxon>Lachnospiraceae</taxon>
        <taxon>Coprococcus</taxon>
    </lineage>
</organism>
<dbReference type="Proteomes" id="UP000660047">
    <property type="component" value="Unassembled WGS sequence"/>
</dbReference>
<protein>
    <submittedName>
        <fullName evidence="3">Uncharacterized protein</fullName>
    </submittedName>
</protein>
<sequence>MARTRKKGNPIVSAVVFGIFGIVLLFLGIRTFIGLHGKLLNVTTCDESEVKPGVYVEGTLTYGYGAYIEKTTTYNHTVTKTDGYYYLVDICDKNEDGSKRDTSKWIGISISKSDDAKFDAISSADDAEPIYITGVIRKNSDKVQGFLDDYITKYVDAYAQYYGYTPTSEDYATAKAEAFPYYIEMVDSSDYIFKLVLGAVFLLAAVIMILKATRSKNTISASAQPAGTGYYDGTGDFNGVYTPGSTGSPNNGSYTQQYGSTDSGSYTQQYGTTNSGSYDTAEQTQAPQTSYSDPFYSQQPAASEQDAHASNPYTTTSSTTSSSSFSLKKDE</sequence>
<keyword evidence="2" id="KW-0472">Membrane</keyword>
<dbReference type="RefSeq" id="WP_055224149.1">
    <property type="nucleotide sequence ID" value="NZ_BLYL01000008.1"/>
</dbReference>
<gene>
    <name evidence="3" type="ORF">COEU31_15690</name>
</gene>
<feature type="transmembrane region" description="Helical" evidence="2">
    <location>
        <begin position="12"/>
        <end position="33"/>
    </location>
</feature>
<keyword evidence="2" id="KW-1133">Transmembrane helix</keyword>
<feature type="compositionally biased region" description="Low complexity" evidence="1">
    <location>
        <begin position="314"/>
        <end position="324"/>
    </location>
</feature>
<evidence type="ECO:0000313" key="4">
    <source>
        <dbReference type="Proteomes" id="UP000660047"/>
    </source>
</evidence>